<evidence type="ECO:0000256" key="1">
    <source>
        <dbReference type="ARBA" id="ARBA00004571"/>
    </source>
</evidence>
<evidence type="ECO:0000256" key="7">
    <source>
        <dbReference type="ARBA" id="ARBA00023237"/>
    </source>
</evidence>
<comment type="caution">
    <text evidence="13">The sequence shown here is derived from an EMBL/GenBank/DDBJ whole genome shotgun (WGS) entry which is preliminary data.</text>
</comment>
<evidence type="ECO:0000256" key="10">
    <source>
        <dbReference type="SAM" id="SignalP"/>
    </source>
</evidence>
<evidence type="ECO:0000256" key="6">
    <source>
        <dbReference type="ARBA" id="ARBA00023136"/>
    </source>
</evidence>
<keyword evidence="4 8" id="KW-0812">Transmembrane</keyword>
<comment type="similarity">
    <text evidence="8 9">Belongs to the TonB-dependent receptor family.</text>
</comment>
<organism evidence="13 14">
    <name type="scientific">Bacteroides salyersiae</name>
    <dbReference type="NCBI Taxonomy" id="291644"/>
    <lineage>
        <taxon>Bacteria</taxon>
        <taxon>Pseudomonadati</taxon>
        <taxon>Bacteroidota</taxon>
        <taxon>Bacteroidia</taxon>
        <taxon>Bacteroidales</taxon>
        <taxon>Bacteroidaceae</taxon>
        <taxon>Bacteroides</taxon>
    </lineage>
</organism>
<dbReference type="NCBIfam" id="TIGR04056">
    <property type="entry name" value="OMP_RagA_SusC"/>
    <property type="match status" value="1"/>
</dbReference>
<evidence type="ECO:0000313" key="13">
    <source>
        <dbReference type="EMBL" id="KAA3762955.1"/>
    </source>
</evidence>
<evidence type="ECO:0000256" key="8">
    <source>
        <dbReference type="PROSITE-ProRule" id="PRU01360"/>
    </source>
</evidence>
<dbReference type="AlphaFoldDB" id="A0A7J4XH51"/>
<dbReference type="FunFam" id="2.60.40.1120:FF:000003">
    <property type="entry name" value="Outer membrane protein Omp121"/>
    <property type="match status" value="1"/>
</dbReference>
<evidence type="ECO:0000256" key="2">
    <source>
        <dbReference type="ARBA" id="ARBA00022448"/>
    </source>
</evidence>
<dbReference type="InterPro" id="IPR023997">
    <property type="entry name" value="TonB-dep_OMP_SusC/RagA_CS"/>
</dbReference>
<feature type="signal peptide" evidence="10">
    <location>
        <begin position="1"/>
        <end position="27"/>
    </location>
</feature>
<dbReference type="Gene3D" id="2.170.130.10">
    <property type="entry name" value="TonB-dependent receptor, plug domain"/>
    <property type="match status" value="1"/>
</dbReference>
<proteinExistence type="inferred from homology"/>
<dbReference type="Gene3D" id="2.40.170.20">
    <property type="entry name" value="TonB-dependent receptor, beta-barrel domain"/>
    <property type="match status" value="1"/>
</dbReference>
<keyword evidence="6 8" id="KW-0472">Membrane</keyword>
<feature type="domain" description="TonB-dependent receptor plug" evidence="12">
    <location>
        <begin position="118"/>
        <end position="233"/>
    </location>
</feature>
<dbReference type="InterPro" id="IPR012910">
    <property type="entry name" value="Plug_dom"/>
</dbReference>
<keyword evidence="2 8" id="KW-0813">Transport</keyword>
<dbReference type="Pfam" id="PF00593">
    <property type="entry name" value="TonB_dep_Rec_b-barrel"/>
    <property type="match status" value="1"/>
</dbReference>
<comment type="subcellular location">
    <subcellularLocation>
        <location evidence="1 8">Cell outer membrane</location>
        <topology evidence="1 8">Multi-pass membrane protein</topology>
    </subcellularLocation>
</comment>
<gene>
    <name evidence="13" type="ORF">F3F73_14480</name>
</gene>
<dbReference type="InterPro" id="IPR023996">
    <property type="entry name" value="TonB-dep_OMP_SusC/RagA"/>
</dbReference>
<dbReference type="FunFam" id="2.170.130.10:FF:000009">
    <property type="entry name" value="SusC/RagA family TonB-linked outer membrane protein"/>
    <property type="match status" value="1"/>
</dbReference>
<keyword evidence="13" id="KW-0675">Receptor</keyword>
<sequence>MKQVNLRIYQTILPLLFGLFLSLGAFAQQVSVKGHVKDATGEPVIGANVLVKGTTNGAITDLDGNFVLNAPQNSTIVVSFIGYKTVEVKAASSVVVTLEDDSQVLDAVVVIGYGTVKKNDATGSVTAIKPDKISKGMTTNAQDMMTGKIAGVSVISNDGTPGGGATIRVRGGSSLNASNDPLIVIDGLAMDNDGVKGLSNPLSMVNPNDIETFTVLKDASATAIYGSRASNGVIIITTKKGAAGSAPKVSYDGNVSFGIRRNSLDVMSGDEFREYLSGVYGGTDKIPSPGLGTENTDWQDQIYRTAISHDHNVTVSGGLKHMPYRVSLGYTNQEGIVKTSNFERFTASVNVAPSFFNDYLKFNVNAKAMVAKNRYADGGAIGAAVAMDPTQPVYGDGEKFDTFGGFWQAIPTQEEGSLPYGDPNWLYTKNANATQNPLALLELKDDRSKSKSFVGNLEADYKFHFFPDMRIHANVGADYSEGRQNTVISPYSYSNHYFGWDGSEYSYKYNLSGNVYLQYSKTLENHFIDVMVGAEEQHFHRTGYSVGQGTRQDNGEAYNPTLRKNSAFGYHSTLVSFFGRLNYTLLDRYLFTATFRRDGTSRFREHWSNFPSVALAWKVKEEKFLKDVDVLSDLKVRVGWGITGQQNLGDNLDFPFMPLYTASGNGAYYPLGDIYYTTSRPKEYNKDLKWEETTTYNAGFDYAFLNGRISGSIDYYYRETKDLINTVKIAAGTNFNSRLISNIGSLKNTGLEFTINAKPIVTRDFTWDLGYNITWNKNEITKLTGGDDPDYFVAAGGISKGTGANIQAQKVGYAINSFYVYQQVYDKDGKPIENTFVDRNGDGIINASDKYIYKKPAGDVLMGLTSKMIWKQWDFSFSLRASLNNYVYNDVLAANASMGTIFSNGAFSNRPIAAVQLGFSGEGDYYYSDYFVQNASFLRCDNISLGYSFNNLFKSPAYGGINGRIYATVQNPFVITKYDGLDPEIGTDSNKNMGIDNNIYPRPTTFLLGLSLQF</sequence>
<evidence type="ECO:0000256" key="3">
    <source>
        <dbReference type="ARBA" id="ARBA00022452"/>
    </source>
</evidence>
<dbReference type="InterPro" id="IPR039426">
    <property type="entry name" value="TonB-dep_rcpt-like"/>
</dbReference>
<dbReference type="EMBL" id="VWMK01000014">
    <property type="protein sequence ID" value="KAA3762955.1"/>
    <property type="molecule type" value="Genomic_DNA"/>
</dbReference>
<feature type="domain" description="TonB-dependent receptor-like beta-barrel" evidence="11">
    <location>
        <begin position="414"/>
        <end position="838"/>
    </location>
</feature>
<evidence type="ECO:0000256" key="9">
    <source>
        <dbReference type="RuleBase" id="RU003357"/>
    </source>
</evidence>
<dbReference type="InterPro" id="IPR008969">
    <property type="entry name" value="CarboxyPept-like_regulatory"/>
</dbReference>
<keyword evidence="5 9" id="KW-0798">TonB box</keyword>
<dbReference type="InterPro" id="IPR000531">
    <property type="entry name" value="Beta-barrel_TonB"/>
</dbReference>
<evidence type="ECO:0000259" key="12">
    <source>
        <dbReference type="Pfam" id="PF07715"/>
    </source>
</evidence>
<feature type="chain" id="PRO_5029755509" evidence="10">
    <location>
        <begin position="28"/>
        <end position="1014"/>
    </location>
</feature>
<keyword evidence="7 8" id="KW-0998">Cell outer membrane</keyword>
<evidence type="ECO:0000256" key="4">
    <source>
        <dbReference type="ARBA" id="ARBA00022692"/>
    </source>
</evidence>
<keyword evidence="3 8" id="KW-1134">Transmembrane beta strand</keyword>
<dbReference type="RefSeq" id="WP_007481507.1">
    <property type="nucleotide sequence ID" value="NZ_CAXSTI010000023.1"/>
</dbReference>
<reference evidence="13 14" key="1">
    <citation type="journal article" date="2019" name="Nat. Med.">
        <title>A library of human gut bacterial isolates paired with longitudinal multiomics data enables mechanistic microbiome research.</title>
        <authorList>
            <person name="Poyet M."/>
            <person name="Groussin M."/>
            <person name="Gibbons S.M."/>
            <person name="Avila-Pacheco J."/>
            <person name="Jiang X."/>
            <person name="Kearney S.M."/>
            <person name="Perrotta A.R."/>
            <person name="Berdy B."/>
            <person name="Zhao S."/>
            <person name="Lieberman T.D."/>
            <person name="Swanson P.K."/>
            <person name="Smith M."/>
            <person name="Roesemann S."/>
            <person name="Alexander J.E."/>
            <person name="Rich S.A."/>
            <person name="Livny J."/>
            <person name="Vlamakis H."/>
            <person name="Clish C."/>
            <person name="Bullock K."/>
            <person name="Deik A."/>
            <person name="Scott J."/>
            <person name="Pierce K.A."/>
            <person name="Xavier R.J."/>
            <person name="Alm E.J."/>
        </authorList>
    </citation>
    <scope>NUCLEOTIDE SEQUENCE [LARGE SCALE GENOMIC DNA]</scope>
    <source>
        <strain evidence="13 14">BIOML-A10</strain>
    </source>
</reference>
<dbReference type="GO" id="GO:0009279">
    <property type="term" value="C:cell outer membrane"/>
    <property type="evidence" value="ECO:0007669"/>
    <property type="project" value="UniProtKB-SubCell"/>
</dbReference>
<dbReference type="SUPFAM" id="SSF56935">
    <property type="entry name" value="Porins"/>
    <property type="match status" value="1"/>
</dbReference>
<name>A0A7J4XH51_9BACE</name>
<accession>A0A7J4XH51</accession>
<dbReference type="PROSITE" id="PS52016">
    <property type="entry name" value="TONB_DEPENDENT_REC_3"/>
    <property type="match status" value="1"/>
</dbReference>
<evidence type="ECO:0000313" key="14">
    <source>
        <dbReference type="Proteomes" id="UP000422221"/>
    </source>
</evidence>
<keyword evidence="10" id="KW-0732">Signal</keyword>
<dbReference type="GeneID" id="93118133"/>
<dbReference type="Gene3D" id="2.60.40.1120">
    <property type="entry name" value="Carboxypeptidase-like, regulatory domain"/>
    <property type="match status" value="1"/>
</dbReference>
<dbReference type="Pfam" id="PF13715">
    <property type="entry name" value="CarbopepD_reg_2"/>
    <property type="match status" value="1"/>
</dbReference>
<evidence type="ECO:0000259" key="11">
    <source>
        <dbReference type="Pfam" id="PF00593"/>
    </source>
</evidence>
<evidence type="ECO:0000256" key="5">
    <source>
        <dbReference type="ARBA" id="ARBA00023077"/>
    </source>
</evidence>
<protein>
    <submittedName>
        <fullName evidence="13">TonB-dependent receptor</fullName>
    </submittedName>
</protein>
<dbReference type="NCBIfam" id="TIGR04057">
    <property type="entry name" value="SusC_RagA_signa"/>
    <property type="match status" value="1"/>
</dbReference>
<dbReference type="Proteomes" id="UP000422221">
    <property type="component" value="Unassembled WGS sequence"/>
</dbReference>
<dbReference type="Pfam" id="PF07715">
    <property type="entry name" value="Plug"/>
    <property type="match status" value="1"/>
</dbReference>
<dbReference type="InterPro" id="IPR036942">
    <property type="entry name" value="Beta-barrel_TonB_sf"/>
</dbReference>
<dbReference type="InterPro" id="IPR037066">
    <property type="entry name" value="Plug_dom_sf"/>
</dbReference>
<dbReference type="SUPFAM" id="SSF49464">
    <property type="entry name" value="Carboxypeptidase regulatory domain-like"/>
    <property type="match status" value="1"/>
</dbReference>